<dbReference type="AlphaFoldDB" id="A0A8I6SCT6"/>
<dbReference type="EnsemblMetazoa" id="XM_014402518.2">
    <property type="protein sequence ID" value="XP_014258004.1"/>
    <property type="gene ID" value="LOC106671603"/>
</dbReference>
<accession>A0A8I6SCT6</accession>
<protein>
    <recommendedName>
        <fullName evidence="4">Zinc finger PHD-type domain-containing protein</fullName>
    </recommendedName>
</protein>
<reference evidence="2" key="1">
    <citation type="submission" date="2022-01" db="UniProtKB">
        <authorList>
            <consortium name="EnsemblMetazoa"/>
        </authorList>
    </citation>
    <scope>IDENTIFICATION</scope>
</reference>
<evidence type="ECO:0008006" key="4">
    <source>
        <dbReference type="Google" id="ProtNLM"/>
    </source>
</evidence>
<dbReference type="SUPFAM" id="SSF57903">
    <property type="entry name" value="FYVE/PHD zinc finger"/>
    <property type="match status" value="1"/>
</dbReference>
<name>A0A8I6SCT6_CIMLE</name>
<keyword evidence="3" id="KW-1185">Reference proteome</keyword>
<evidence type="ECO:0000313" key="2">
    <source>
        <dbReference type="EnsemblMetazoa" id="XP_014258004.1"/>
    </source>
</evidence>
<feature type="coiled-coil region" evidence="1">
    <location>
        <begin position="456"/>
        <end position="486"/>
    </location>
</feature>
<dbReference type="Gene3D" id="3.30.40.10">
    <property type="entry name" value="Zinc/RING finger domain, C3HC4 (zinc finger)"/>
    <property type="match status" value="1"/>
</dbReference>
<dbReference type="InterPro" id="IPR013083">
    <property type="entry name" value="Znf_RING/FYVE/PHD"/>
</dbReference>
<keyword evidence="1" id="KW-0175">Coiled coil</keyword>
<dbReference type="GO" id="GO:0003677">
    <property type="term" value="F:DNA binding"/>
    <property type="evidence" value="ECO:0007669"/>
    <property type="project" value="InterPro"/>
</dbReference>
<dbReference type="RefSeq" id="XP_014258004.1">
    <property type="nucleotide sequence ID" value="XM_014402518.2"/>
</dbReference>
<sequence>MDQMFNHFTSTSNGNRFSLDLEDGMRPLLTGQTFLDHYHDGKTVVIPDSFLPPGWSKHAYRNFGAWLTFLLTPDGYRIETYDELDNYYYVKFRKTRPTTLDFSLDEELIPQLIYRQEHLMPVELFQYWEMQYIPTEKAMLISNSQDRNDDASCSHWPISYPSSGICGVENVSKNTSPSWDIQDEVDPYTLTGNILESDSDEFPSSDSEEIFATQREPERPVLKTIDENQNPSNMDLNGKSTMPKSPKFARAASVRLKDSVVKNSPETMKEINKMYQFMGNTRNIPKEIYCPLSIDASRKGNQSYKSAYKAHTSMASTAKTANMASTSNKPWLKLPPAYQESSYQNDQMNNNNMTKLSDLIEKVFICSCGQESCHSWEPSIQCGKCLTWQHIDCMAEEGLAVDNDYMCFICAKNDQQDSDNSSPDEKSLNSSKEAKFVYQPRKSINETIRDEHQSCLAEVKDVIQEAEEIRQKLSHLRQMVTMYEETAFPNELLGLSWSNAKNQKAWKRLITLKQHYDLTYQPENLTAYPNYIKHNLLDYIEERKKEIVNEAMDLKYDLDGFEPYEGEDFTRLRECSQKIISRLKEHLEALKNACDL</sequence>
<dbReference type="KEGG" id="clec:106671603"/>
<dbReference type="InterPro" id="IPR011011">
    <property type="entry name" value="Znf_FYVE_PHD"/>
</dbReference>
<evidence type="ECO:0000256" key="1">
    <source>
        <dbReference type="SAM" id="Coils"/>
    </source>
</evidence>
<proteinExistence type="predicted"/>
<dbReference type="OrthoDB" id="79252at2759"/>
<evidence type="ECO:0000313" key="3">
    <source>
        <dbReference type="Proteomes" id="UP000494040"/>
    </source>
</evidence>
<dbReference type="Proteomes" id="UP000494040">
    <property type="component" value="Unassembled WGS sequence"/>
</dbReference>
<dbReference type="InterPro" id="IPR016177">
    <property type="entry name" value="DNA-bd_dom_sf"/>
</dbReference>
<dbReference type="GeneID" id="106671603"/>
<dbReference type="SUPFAM" id="SSF54171">
    <property type="entry name" value="DNA-binding domain"/>
    <property type="match status" value="1"/>
</dbReference>
<organism evidence="2 3">
    <name type="scientific">Cimex lectularius</name>
    <name type="common">Bed bug</name>
    <name type="synonym">Acanthia lectularia</name>
    <dbReference type="NCBI Taxonomy" id="79782"/>
    <lineage>
        <taxon>Eukaryota</taxon>
        <taxon>Metazoa</taxon>
        <taxon>Ecdysozoa</taxon>
        <taxon>Arthropoda</taxon>
        <taxon>Hexapoda</taxon>
        <taxon>Insecta</taxon>
        <taxon>Pterygota</taxon>
        <taxon>Neoptera</taxon>
        <taxon>Paraneoptera</taxon>
        <taxon>Hemiptera</taxon>
        <taxon>Heteroptera</taxon>
        <taxon>Panheteroptera</taxon>
        <taxon>Cimicomorpha</taxon>
        <taxon>Cimicidae</taxon>
        <taxon>Cimex</taxon>
    </lineage>
</organism>